<reference evidence="1" key="1">
    <citation type="journal article" date="2023" name="Plant J.">
        <title>Genome sequences and population genomics provide insights into the demographic history, inbreeding, and mutation load of two 'living fossil' tree species of Dipteronia.</title>
        <authorList>
            <person name="Feng Y."/>
            <person name="Comes H.P."/>
            <person name="Chen J."/>
            <person name="Zhu S."/>
            <person name="Lu R."/>
            <person name="Zhang X."/>
            <person name="Li P."/>
            <person name="Qiu J."/>
            <person name="Olsen K.M."/>
            <person name="Qiu Y."/>
        </authorList>
    </citation>
    <scope>NUCLEOTIDE SEQUENCE</scope>
    <source>
        <strain evidence="1">KIB01</strain>
    </source>
</reference>
<evidence type="ECO:0000313" key="2">
    <source>
        <dbReference type="Proteomes" id="UP001280121"/>
    </source>
</evidence>
<comment type="caution">
    <text evidence="1">The sequence shown here is derived from an EMBL/GenBank/DDBJ whole genome shotgun (WGS) entry which is preliminary data.</text>
</comment>
<organism evidence="1 2">
    <name type="scientific">Dipteronia dyeriana</name>
    <dbReference type="NCBI Taxonomy" id="168575"/>
    <lineage>
        <taxon>Eukaryota</taxon>
        <taxon>Viridiplantae</taxon>
        <taxon>Streptophyta</taxon>
        <taxon>Embryophyta</taxon>
        <taxon>Tracheophyta</taxon>
        <taxon>Spermatophyta</taxon>
        <taxon>Magnoliopsida</taxon>
        <taxon>eudicotyledons</taxon>
        <taxon>Gunneridae</taxon>
        <taxon>Pentapetalae</taxon>
        <taxon>rosids</taxon>
        <taxon>malvids</taxon>
        <taxon>Sapindales</taxon>
        <taxon>Sapindaceae</taxon>
        <taxon>Hippocastanoideae</taxon>
        <taxon>Acereae</taxon>
        <taxon>Dipteronia</taxon>
    </lineage>
</organism>
<keyword evidence="2" id="KW-1185">Reference proteome</keyword>
<gene>
    <name evidence="1" type="ORF">Ddye_012281</name>
</gene>
<dbReference type="EMBL" id="JANJYI010000004">
    <property type="protein sequence ID" value="KAK2652425.1"/>
    <property type="molecule type" value="Genomic_DNA"/>
</dbReference>
<feature type="non-terminal residue" evidence="1">
    <location>
        <position position="1"/>
    </location>
</feature>
<name>A0AAD9X406_9ROSI</name>
<proteinExistence type="predicted"/>
<protein>
    <submittedName>
        <fullName evidence="1">Uncharacterized protein</fullName>
    </submittedName>
</protein>
<dbReference type="Proteomes" id="UP001280121">
    <property type="component" value="Unassembled WGS sequence"/>
</dbReference>
<evidence type="ECO:0000313" key="1">
    <source>
        <dbReference type="EMBL" id="KAK2652425.1"/>
    </source>
</evidence>
<dbReference type="AlphaFoldDB" id="A0AAD9X406"/>
<accession>A0AAD9X406</accession>
<sequence length="117" mass="13303">PWRGFFWGDGVETNKIYLVKWETLCQRKAKGGLGIGSVSTKNKGLLAKWVWHFGVEEASLRKRMLCTKYGIPLNSLKWNWDGSPWSSDFIKAVGGLFRSRSKTTKILEDGLRVIVGR</sequence>